<dbReference type="SMART" id="SM00028">
    <property type="entry name" value="TPR"/>
    <property type="match status" value="3"/>
</dbReference>
<dbReference type="RefSeq" id="WP_009600224.1">
    <property type="nucleotide sequence ID" value="NZ_AEIU01000051.1"/>
</dbReference>
<evidence type="ECO:0000256" key="2">
    <source>
        <dbReference type="SAM" id="SignalP"/>
    </source>
</evidence>
<dbReference type="AlphaFoldDB" id="E3BGY0"/>
<reference evidence="3 4" key="1">
    <citation type="journal article" date="2012" name="Int. J. Syst. Evol. Microbiol.">
        <title>Vibrio caribbeanicus sp. nov., isolated from the marine sponge Scleritoderma cyanea.</title>
        <authorList>
            <person name="Hoffmann M."/>
            <person name="Monday S.R."/>
            <person name="Allard M.W."/>
            <person name="Strain E.A."/>
            <person name="Whittaker P."/>
            <person name="Naum M."/>
            <person name="McCarthy P.J."/>
            <person name="Lopez J.V."/>
            <person name="Fischer M."/>
            <person name="Brown E.W."/>
        </authorList>
    </citation>
    <scope>NUCLEOTIDE SEQUENCE [LARGE SCALE GENOMIC DNA]</scope>
    <source>
        <strain evidence="3 4">ATCC BAA-2122</strain>
    </source>
</reference>
<sequence length="243" mass="27567">MKRIFILFLSLFALIGCQSTPSNQNLKDGTVTRMEKVKNYDGLIRHYKSELEQNEHDPKVKEKLAKAYFQKGDIESANFYVQYLRKKGIKTASLYQLEGQIFDADNKTENAINAYLSSIQSGNQSGHIHVLLGVSYAKLGKYDEAYEELNNARLRGYDDLAIKNNIAMIHMAKNEYEKAIGILAPALRSNPENEVLKSNLAIALMRDQQIDVAKQLLEDDFSKRELNSIASELGRSGVNHEEY</sequence>
<evidence type="ECO:0000256" key="1">
    <source>
        <dbReference type="PROSITE-ProRule" id="PRU00339"/>
    </source>
</evidence>
<evidence type="ECO:0000313" key="4">
    <source>
        <dbReference type="Proteomes" id="UP000002943"/>
    </source>
</evidence>
<dbReference type="Gene3D" id="1.25.40.10">
    <property type="entry name" value="Tetratricopeptide repeat domain"/>
    <property type="match status" value="2"/>
</dbReference>
<dbReference type="InterPro" id="IPR019734">
    <property type="entry name" value="TPR_rpt"/>
</dbReference>
<evidence type="ECO:0000313" key="3">
    <source>
        <dbReference type="EMBL" id="EFP97699.1"/>
    </source>
</evidence>
<accession>E3BGY0</accession>
<keyword evidence="1" id="KW-0802">TPR repeat</keyword>
<feature type="chain" id="PRO_5003166446" evidence="2">
    <location>
        <begin position="25"/>
        <end position="243"/>
    </location>
</feature>
<dbReference type="Pfam" id="PF13181">
    <property type="entry name" value="TPR_8"/>
    <property type="match status" value="1"/>
</dbReference>
<dbReference type="STRING" id="796620.VIBC2010_06164"/>
<dbReference type="OrthoDB" id="6260771at2"/>
<dbReference type="InterPro" id="IPR011990">
    <property type="entry name" value="TPR-like_helical_dom_sf"/>
</dbReference>
<dbReference type="EMBL" id="AEIU01000051">
    <property type="protein sequence ID" value="EFP97699.1"/>
    <property type="molecule type" value="Genomic_DNA"/>
</dbReference>
<keyword evidence="4" id="KW-1185">Reference proteome</keyword>
<name>E3BGY0_9VIBR</name>
<feature type="repeat" description="TPR" evidence="1">
    <location>
        <begin position="160"/>
        <end position="193"/>
    </location>
</feature>
<dbReference type="SUPFAM" id="SSF48452">
    <property type="entry name" value="TPR-like"/>
    <property type="match status" value="1"/>
</dbReference>
<dbReference type="Proteomes" id="UP000002943">
    <property type="component" value="Unassembled WGS sequence"/>
</dbReference>
<proteinExistence type="predicted"/>
<dbReference type="PROSITE" id="PS51257">
    <property type="entry name" value="PROKAR_LIPOPROTEIN"/>
    <property type="match status" value="1"/>
</dbReference>
<organism evidence="3 4">
    <name type="scientific">Vibrio caribbeanicus ATCC BAA-2122</name>
    <dbReference type="NCBI Taxonomy" id="796620"/>
    <lineage>
        <taxon>Bacteria</taxon>
        <taxon>Pseudomonadati</taxon>
        <taxon>Pseudomonadota</taxon>
        <taxon>Gammaproteobacteria</taxon>
        <taxon>Vibrionales</taxon>
        <taxon>Vibrionaceae</taxon>
        <taxon>Vibrio</taxon>
    </lineage>
</organism>
<dbReference type="eggNOG" id="COG5010">
    <property type="taxonomic scope" value="Bacteria"/>
</dbReference>
<feature type="signal peptide" evidence="2">
    <location>
        <begin position="1"/>
        <end position="24"/>
    </location>
</feature>
<protein>
    <submittedName>
        <fullName evidence="3">Uncharacterized protein</fullName>
    </submittedName>
</protein>
<gene>
    <name evidence="3" type="ORF">VIBC2010_06164</name>
</gene>
<keyword evidence="2" id="KW-0732">Signal</keyword>
<dbReference type="Pfam" id="PF14559">
    <property type="entry name" value="TPR_19"/>
    <property type="match status" value="1"/>
</dbReference>
<dbReference type="PROSITE" id="PS50005">
    <property type="entry name" value="TPR"/>
    <property type="match status" value="1"/>
</dbReference>
<comment type="caution">
    <text evidence="3">The sequence shown here is derived from an EMBL/GenBank/DDBJ whole genome shotgun (WGS) entry which is preliminary data.</text>
</comment>